<geneLocation type="plasmid" evidence="1 2">
    <name>pRgalR602c</name>
</geneLocation>
<evidence type="ECO:0000313" key="1">
    <source>
        <dbReference type="EMBL" id="AJD45744.1"/>
    </source>
</evidence>
<organism evidence="1 2">
    <name type="scientific">Rhizobium gallicum bv. gallicum R602sp</name>
    <dbReference type="NCBI Taxonomy" id="1041138"/>
    <lineage>
        <taxon>Bacteria</taxon>
        <taxon>Pseudomonadati</taxon>
        <taxon>Pseudomonadota</taxon>
        <taxon>Alphaproteobacteria</taxon>
        <taxon>Hyphomicrobiales</taxon>
        <taxon>Rhizobiaceae</taxon>
        <taxon>Rhizobium/Agrobacterium group</taxon>
        <taxon>Rhizobium</taxon>
    </lineage>
</organism>
<evidence type="ECO:0000313" key="2">
    <source>
        <dbReference type="Proteomes" id="UP000031368"/>
    </source>
</evidence>
<gene>
    <name evidence="1" type="ORF">RGR602_PC01720</name>
</gene>
<keyword evidence="2" id="KW-1185">Reference proteome</keyword>
<keyword evidence="1" id="KW-0614">Plasmid</keyword>
<proteinExistence type="predicted"/>
<dbReference type="AlphaFoldDB" id="A0A0B4XCJ9"/>
<protein>
    <submittedName>
        <fullName evidence="1">Uncharacterized protein</fullName>
    </submittedName>
</protein>
<dbReference type="HOGENOM" id="CLU_2619561_0_0_5"/>
<dbReference type="KEGG" id="rga:RGR602_PC01720"/>
<dbReference type="Proteomes" id="UP000031368">
    <property type="component" value="Plasmid pRgalR602c"/>
</dbReference>
<reference evidence="1 2" key="1">
    <citation type="submission" date="2013-11" db="EMBL/GenBank/DDBJ databases">
        <title>Complete genome sequence of Rhizobium gallicum bv. gallicum R602.</title>
        <authorList>
            <person name="Bustos P."/>
            <person name="Santamaria R.I."/>
            <person name="Lozano L."/>
            <person name="Acosta J.L."/>
            <person name="Ormeno-Orrillo E."/>
            <person name="Rogel M.A."/>
            <person name="Romero D."/>
            <person name="Cevallos M.A."/>
            <person name="Martinez-Romero E."/>
            <person name="Gonzalez V."/>
        </authorList>
    </citation>
    <scope>NUCLEOTIDE SEQUENCE [LARGE SCALE GENOMIC DNA]</scope>
    <source>
        <strain evidence="1 2">R602</strain>
        <plasmid evidence="1 2">pRgalR602c</plasmid>
    </source>
</reference>
<accession>A0A0B4XCJ9</accession>
<dbReference type="EMBL" id="CP006880">
    <property type="protein sequence ID" value="AJD45744.1"/>
    <property type="molecule type" value="Genomic_DNA"/>
</dbReference>
<name>A0A0B4XCJ9_9HYPH</name>
<sequence>MPPSSASAFLAPLPMAASPPAGSNHALCQVRAAGAGDPPVRPQFRLPAAGALFDAPVGLTFRIIKSRGGRRIARTRAV</sequence>